<gene>
    <name evidence="2" type="ORF">D915_000618</name>
</gene>
<dbReference type="InterPro" id="IPR035915">
    <property type="entry name" value="Plakin_repeat_sf"/>
</dbReference>
<dbReference type="Proteomes" id="UP000230066">
    <property type="component" value="Unassembled WGS sequence"/>
</dbReference>
<evidence type="ECO:0000313" key="3">
    <source>
        <dbReference type="Proteomes" id="UP000230066"/>
    </source>
</evidence>
<name>A0A4E0S391_FASHE</name>
<dbReference type="SUPFAM" id="SSF75399">
    <property type="entry name" value="Plakin repeat"/>
    <property type="match status" value="1"/>
</dbReference>
<comment type="caution">
    <text evidence="2">The sequence shown here is derived from an EMBL/GenBank/DDBJ whole genome shotgun (WGS) entry which is preliminary data.</text>
</comment>
<evidence type="ECO:0000256" key="1">
    <source>
        <dbReference type="SAM" id="MobiDB-lite"/>
    </source>
</evidence>
<feature type="compositionally biased region" description="Low complexity" evidence="1">
    <location>
        <begin position="465"/>
        <end position="477"/>
    </location>
</feature>
<evidence type="ECO:0000313" key="2">
    <source>
        <dbReference type="EMBL" id="THD28492.1"/>
    </source>
</evidence>
<accession>A0A4E0S391</accession>
<dbReference type="EMBL" id="JXXN02000138">
    <property type="protein sequence ID" value="THD28492.1"/>
    <property type="molecule type" value="Genomic_DNA"/>
</dbReference>
<protein>
    <submittedName>
        <fullName evidence="2">Uncharacterized protein</fullName>
    </submittedName>
</protein>
<proteinExistence type="predicted"/>
<feature type="region of interest" description="Disordered" evidence="1">
    <location>
        <begin position="459"/>
        <end position="481"/>
    </location>
</feature>
<keyword evidence="3" id="KW-1185">Reference proteome</keyword>
<organism evidence="2 3">
    <name type="scientific">Fasciola hepatica</name>
    <name type="common">Liver fluke</name>
    <dbReference type="NCBI Taxonomy" id="6192"/>
    <lineage>
        <taxon>Eukaryota</taxon>
        <taxon>Metazoa</taxon>
        <taxon>Spiralia</taxon>
        <taxon>Lophotrochozoa</taxon>
        <taxon>Platyhelminthes</taxon>
        <taxon>Trematoda</taxon>
        <taxon>Digenea</taxon>
        <taxon>Plagiorchiida</taxon>
        <taxon>Echinostomata</taxon>
        <taxon>Echinostomatoidea</taxon>
        <taxon>Fasciolidae</taxon>
        <taxon>Fasciola</taxon>
    </lineage>
</organism>
<sequence length="1293" mass="143255">MVDSVLSGAAVPSTGPTALVSVDRRVRLTDVSVSYVREASIPLERLPSVVVSEKTLPRVSTQIEAMTTSMSLAVPTIDHTTIAVGPDVTDADHCTVCGHRFEPIRLVMVDDVVQTDVLYEVSDTGVGESVLQPMVSKEGVSVSSLICKDESCQTVSHRTTIVSELVESTGSESTSTWVDTLVAVQSGSVPVKGFGVQSDVLRPSGFVVDAGNHFHVRPSLEFSACFGSGVSPAVIIDRLLCCSAVSFVGPSARLRCPNCGYLCSAEDERETDHLPDGTLDDELTVDSALPSYGVGNVIDSLVAVDETGSTSWQPLSFKKTCATQFSFTPDLADVFCQATVHVTDEGTMTPDFTSSAAIVLQNKSVTDYREKLIEHYYYAPAHEASLVADVGIQTTLTESDGAYNISRTEEPSEEEILHLRKRYAKLYTQSLYETELDSGDIRETSCSVDISSPLISPDGRSLKVSATAPSQSLSSSRVSRRPVDVATQWSPSSQLHELIEKFDTLEIWESLHERCSTYESYQVRQDSGFVREQSVCTGHEDTMVADVGVQFTTTPDVHYKPPDSPDLRSASPASFVDTYEHYISRKRMGQLREEQCHATPLVYSNFTQTDTVPVQFSTEFDGLNQFCETVEIYHHRLLRDQVAEAWTQLDTDVAEEMTGGFDDRSLSEEQITEFRQKKRKRVVSQVQITEELSEEPGLMVCELGIQTESGLVDRESEQRLGRDIPSATRDDSLYLRATQAVQTSPITLESVLYSADWRWASEDLQTVLLTGLQATEGLDLRSSAAVRRFEQIIESSQKSVSHRTYYAEPSSKLLVSIGCQTGTIKPPLIDGELDRWTDTTSVYPELVDQGKTAYSSPVDDEIFVRSVSTESTDESKQVSSAAIIVHLRKRTVQYELLESRTHLPDSEWNNIREVASPLTGLFAPVSMAIRRGWIRLGEQNEYVDPATKTAIPLARAYEMGRIRLASPGPSRSAQPSLPILLLIERIYYSWRKTQLVSVVDTARGDVLTPEIALQAGILETTEDEIRFLDTLANTWITIEEGVGRQIIQTDEVDTSTDSVVEDIEEPATCRVFQLTHMCPGGEPGTWITPLEAARLGLFKWETGDVAADWPARPMLRHADPMNEWPIDAFVPTGWCSFLTARHAGWLRLTEMEDPSRWIVTDTQPYQEPNAVLLSTQIKLIAHTSSPANQYVDQFGVPQTGQIPDSTDVYSTGDTVNDYLRYATQLPDSGRNVVLSHRSRSYERDQNSYQEEASQHIYREVISERRIGHGSAEQFYTTDTFDTSESFSPSGLSQ</sequence>
<reference evidence="2" key="1">
    <citation type="submission" date="2019-03" db="EMBL/GenBank/DDBJ databases">
        <title>Improved annotation for the trematode Fasciola hepatica.</title>
        <authorList>
            <person name="Choi Y.-J."/>
            <person name="Martin J."/>
            <person name="Mitreva M."/>
        </authorList>
    </citation>
    <scope>NUCLEOTIDE SEQUENCE [LARGE SCALE GENOMIC DNA]</scope>
</reference>